<feature type="compositionally biased region" description="Low complexity" evidence="1">
    <location>
        <begin position="141"/>
        <end position="153"/>
    </location>
</feature>
<dbReference type="InterPro" id="IPR036894">
    <property type="entry name" value="YbaB-like_sf"/>
</dbReference>
<sequence>MVVTAWKGTRVLSDPNQAADELARWAENLERTAQKYQDLQGRMAALSVTESSADNRISVTVDANGVTTGITLAAGSRGMDPAAVAAELMACTRRAQARLRDQVTDLVHNVVGDDGAGQAIVGQYAERFPDPAPTAAPAPAEPVYTPPATYTPPSATPAQPPQGTRKPDRDQTVVPDEPDEDDLYYRRKSWLE</sequence>
<feature type="region of interest" description="Disordered" evidence="1">
    <location>
        <begin position="128"/>
        <end position="192"/>
    </location>
</feature>
<dbReference type="Pfam" id="PF02575">
    <property type="entry name" value="YbaB_DNA_bd"/>
    <property type="match status" value="1"/>
</dbReference>
<organism evidence="2 3">
    <name type="scientific">Nocardia amikacinitolerans</name>
    <dbReference type="NCBI Taxonomy" id="756689"/>
    <lineage>
        <taxon>Bacteria</taxon>
        <taxon>Bacillati</taxon>
        <taxon>Actinomycetota</taxon>
        <taxon>Actinomycetes</taxon>
        <taxon>Mycobacteriales</taxon>
        <taxon>Nocardiaceae</taxon>
        <taxon>Nocardia</taxon>
    </lineage>
</organism>
<dbReference type="STRING" id="1379680.GCA_001612615_00428"/>
<keyword evidence="2" id="KW-0238">DNA-binding</keyword>
<protein>
    <submittedName>
        <fullName evidence="2">YbaB/EbfC DNA-binding family protein</fullName>
    </submittedName>
</protein>
<proteinExistence type="predicted"/>
<feature type="compositionally biased region" description="Basic and acidic residues" evidence="1">
    <location>
        <begin position="183"/>
        <end position="192"/>
    </location>
</feature>
<gene>
    <name evidence="2" type="ORF">SAMN04244553_0597</name>
</gene>
<dbReference type="GO" id="GO:0003677">
    <property type="term" value="F:DNA binding"/>
    <property type="evidence" value="ECO:0007669"/>
    <property type="project" value="UniProtKB-KW"/>
</dbReference>
<feature type="compositionally biased region" description="Pro residues" evidence="1">
    <location>
        <begin position="130"/>
        <end position="140"/>
    </location>
</feature>
<dbReference type="InterPro" id="IPR004401">
    <property type="entry name" value="YbaB/EbfC"/>
</dbReference>
<keyword evidence="3" id="KW-1185">Reference proteome</keyword>
<accession>A0A285KTA8</accession>
<evidence type="ECO:0000313" key="2">
    <source>
        <dbReference type="EMBL" id="SNY75859.1"/>
    </source>
</evidence>
<dbReference type="AlphaFoldDB" id="A0A285KTA8"/>
<dbReference type="EMBL" id="OBEG01000001">
    <property type="protein sequence ID" value="SNY75859.1"/>
    <property type="molecule type" value="Genomic_DNA"/>
</dbReference>
<dbReference type="Proteomes" id="UP000219565">
    <property type="component" value="Unassembled WGS sequence"/>
</dbReference>
<dbReference type="Gene3D" id="3.30.1310.10">
    <property type="entry name" value="Nucleoid-associated protein YbaB-like domain"/>
    <property type="match status" value="1"/>
</dbReference>
<evidence type="ECO:0000256" key="1">
    <source>
        <dbReference type="SAM" id="MobiDB-lite"/>
    </source>
</evidence>
<name>A0A285KTA8_9NOCA</name>
<reference evidence="2 3" key="1">
    <citation type="submission" date="2017-09" db="EMBL/GenBank/DDBJ databases">
        <authorList>
            <person name="Ehlers B."/>
            <person name="Leendertz F.H."/>
        </authorList>
    </citation>
    <scope>NUCLEOTIDE SEQUENCE [LARGE SCALE GENOMIC DNA]</scope>
    <source>
        <strain evidence="2 3">DSM 45537</strain>
    </source>
</reference>
<evidence type="ECO:0000313" key="3">
    <source>
        <dbReference type="Proteomes" id="UP000219565"/>
    </source>
</evidence>